<dbReference type="GO" id="GO:1904680">
    <property type="term" value="F:peptide transmembrane transporter activity"/>
    <property type="evidence" value="ECO:0007669"/>
    <property type="project" value="TreeGrafter"/>
</dbReference>
<dbReference type="RefSeq" id="WP_161708545.1">
    <property type="nucleotide sequence ID" value="NZ_JAABLQ010000001.1"/>
</dbReference>
<dbReference type="SUPFAM" id="SSF53850">
    <property type="entry name" value="Periplasmic binding protein-like II"/>
    <property type="match status" value="1"/>
</dbReference>
<reference evidence="7 8" key="1">
    <citation type="submission" date="2020-01" db="EMBL/GenBank/DDBJ databases">
        <authorList>
            <person name="Peng S.Y."/>
            <person name="Li J."/>
            <person name="Wang M."/>
            <person name="Wang L."/>
            <person name="Wang C.Q."/>
            <person name="Wang J.R."/>
        </authorList>
    </citation>
    <scope>NUCLEOTIDE SEQUENCE [LARGE SCALE GENOMIC DNA]</scope>
    <source>
        <strain evidence="7 8">XCT-53</strain>
    </source>
</reference>
<dbReference type="InterPro" id="IPR030678">
    <property type="entry name" value="Peptide/Ni-bd"/>
</dbReference>
<evidence type="ECO:0000313" key="8">
    <source>
        <dbReference type="Proteomes" id="UP000586722"/>
    </source>
</evidence>
<evidence type="ECO:0000256" key="4">
    <source>
        <dbReference type="ARBA" id="ARBA00022729"/>
    </source>
</evidence>
<feature type="signal peptide" evidence="5">
    <location>
        <begin position="1"/>
        <end position="24"/>
    </location>
</feature>
<dbReference type="CDD" id="cd08504">
    <property type="entry name" value="PBP2_OppA"/>
    <property type="match status" value="1"/>
</dbReference>
<evidence type="ECO:0000256" key="3">
    <source>
        <dbReference type="ARBA" id="ARBA00022448"/>
    </source>
</evidence>
<dbReference type="PANTHER" id="PTHR30290">
    <property type="entry name" value="PERIPLASMIC BINDING COMPONENT OF ABC TRANSPORTER"/>
    <property type="match status" value="1"/>
</dbReference>
<dbReference type="PIRSF" id="PIRSF002741">
    <property type="entry name" value="MppA"/>
    <property type="match status" value="1"/>
</dbReference>
<dbReference type="InterPro" id="IPR039424">
    <property type="entry name" value="SBP_5"/>
</dbReference>
<name>A0A7X5J8E4_9HYPH</name>
<dbReference type="Gene3D" id="3.10.105.10">
    <property type="entry name" value="Dipeptide-binding Protein, Domain 3"/>
    <property type="match status" value="1"/>
</dbReference>
<dbReference type="EMBL" id="JAABLQ010000001">
    <property type="protein sequence ID" value="NBN78614.1"/>
    <property type="molecule type" value="Genomic_DNA"/>
</dbReference>
<feature type="chain" id="PRO_5030961101" evidence="5">
    <location>
        <begin position="25"/>
        <end position="528"/>
    </location>
</feature>
<comment type="subcellular location">
    <subcellularLocation>
        <location evidence="1">Periplasm</location>
    </subcellularLocation>
</comment>
<evidence type="ECO:0000256" key="5">
    <source>
        <dbReference type="SAM" id="SignalP"/>
    </source>
</evidence>
<dbReference type="FunFam" id="3.90.76.10:FF:000001">
    <property type="entry name" value="Oligopeptide ABC transporter substrate-binding protein"/>
    <property type="match status" value="1"/>
</dbReference>
<dbReference type="GO" id="GO:0015833">
    <property type="term" value="P:peptide transport"/>
    <property type="evidence" value="ECO:0007669"/>
    <property type="project" value="TreeGrafter"/>
</dbReference>
<evidence type="ECO:0000259" key="6">
    <source>
        <dbReference type="Pfam" id="PF00496"/>
    </source>
</evidence>
<keyword evidence="4 5" id="KW-0732">Signal</keyword>
<keyword evidence="3" id="KW-0813">Transport</keyword>
<organism evidence="7 8">
    <name type="scientific">Pannonibacter tanglangensis</name>
    <dbReference type="NCBI Taxonomy" id="2750084"/>
    <lineage>
        <taxon>Bacteria</taxon>
        <taxon>Pseudomonadati</taxon>
        <taxon>Pseudomonadota</taxon>
        <taxon>Alphaproteobacteria</taxon>
        <taxon>Hyphomicrobiales</taxon>
        <taxon>Stappiaceae</taxon>
        <taxon>Pannonibacter</taxon>
    </lineage>
</organism>
<evidence type="ECO:0000256" key="2">
    <source>
        <dbReference type="ARBA" id="ARBA00005695"/>
    </source>
</evidence>
<sequence length="528" mass="58834">MFKSARMTILASALLAATSMSAMAEVVYHRGNSADPETLDQHKTSTVYEAHILRDLYEGLVTYSAAGEIIPGVAESWSVSADGKTYTFKLRQDAKWSNGDPVVAGDFVFSLRRIMTPDTGAKYANILYPILNAEEVNKGTAKPEELGVKALDDHTLEITLKAATPYFVDLLGHQTGLPVHPATVQKHGTDFVKPENIVTNGAYVLKEFVPNAHIKAVKNPNFHDAENVKIDTVFFYPTEDRGAALRRFQAGELHSNDDVPTEQVEFIRKELGDQFKVAPYLGTYYFAVNMKDEALGKKEVRQALSMAIDREFLAEEIWGGTMVAGYSLVPPGINNYGEPAYASYKDMSQLDREQKAAELLKAAGYGPDKPLKLEIRYNTSENHKNTSVALADMWKPLGVEVTLLNTDTKTHYAHLRDKGDFDLARAGWIGDYSDPQNFLFLVESDNDGFNYANYENPAYDKLMDEAAATTDLEKRAALLKQAETIFMDDLPFIPLMYYASKNLVSPKLKGFETNLQDVHPTRFMSISE</sequence>
<dbReference type="AlphaFoldDB" id="A0A7X5J8E4"/>
<dbReference type="Gene3D" id="3.90.76.10">
    <property type="entry name" value="Dipeptide-binding Protein, Domain 1"/>
    <property type="match status" value="1"/>
</dbReference>
<gene>
    <name evidence="7" type="ORF">GWI72_10080</name>
</gene>
<dbReference type="InterPro" id="IPR000914">
    <property type="entry name" value="SBP_5_dom"/>
</dbReference>
<comment type="caution">
    <text evidence="7">The sequence shown here is derived from an EMBL/GenBank/DDBJ whole genome shotgun (WGS) entry which is preliminary data.</text>
</comment>
<evidence type="ECO:0000256" key="1">
    <source>
        <dbReference type="ARBA" id="ARBA00004418"/>
    </source>
</evidence>
<dbReference type="GO" id="GO:0030288">
    <property type="term" value="C:outer membrane-bounded periplasmic space"/>
    <property type="evidence" value="ECO:0007669"/>
    <property type="project" value="TreeGrafter"/>
</dbReference>
<dbReference type="Proteomes" id="UP000586722">
    <property type="component" value="Unassembled WGS sequence"/>
</dbReference>
<evidence type="ECO:0000313" key="7">
    <source>
        <dbReference type="EMBL" id="NBN78614.1"/>
    </source>
</evidence>
<proteinExistence type="inferred from homology"/>
<comment type="similarity">
    <text evidence="2">Belongs to the bacterial solute-binding protein 5 family.</text>
</comment>
<accession>A0A7X5J8E4</accession>
<dbReference type="Gene3D" id="3.40.190.10">
    <property type="entry name" value="Periplasmic binding protein-like II"/>
    <property type="match status" value="1"/>
</dbReference>
<feature type="domain" description="Solute-binding protein family 5" evidence="6">
    <location>
        <begin position="68"/>
        <end position="447"/>
    </location>
</feature>
<dbReference type="GO" id="GO:0043190">
    <property type="term" value="C:ATP-binding cassette (ABC) transporter complex"/>
    <property type="evidence" value="ECO:0007669"/>
    <property type="project" value="InterPro"/>
</dbReference>
<protein>
    <submittedName>
        <fullName evidence="7">Peptide ABC transporter substrate-binding protein</fullName>
    </submittedName>
</protein>
<dbReference type="Pfam" id="PF00496">
    <property type="entry name" value="SBP_bac_5"/>
    <property type="match status" value="1"/>
</dbReference>
<dbReference type="PANTHER" id="PTHR30290:SF10">
    <property type="entry name" value="PERIPLASMIC OLIGOPEPTIDE-BINDING PROTEIN-RELATED"/>
    <property type="match status" value="1"/>
</dbReference>
<keyword evidence="8" id="KW-1185">Reference proteome</keyword>